<keyword evidence="4" id="KW-0539">Nucleus</keyword>
<evidence type="ECO:0000256" key="5">
    <source>
        <dbReference type="SAM" id="MobiDB-lite"/>
    </source>
</evidence>
<dbReference type="PANTHER" id="PTHR28559">
    <property type="entry name" value="DNA REPAIR PROTEIN XRCC4"/>
    <property type="match status" value="1"/>
</dbReference>
<dbReference type="InterPro" id="IPR038051">
    <property type="entry name" value="XRCC4-like_N_sf"/>
</dbReference>
<dbReference type="GO" id="GO:0005958">
    <property type="term" value="C:DNA-dependent protein kinase-DNA ligase 4 complex"/>
    <property type="evidence" value="ECO:0007669"/>
    <property type="project" value="TreeGrafter"/>
</dbReference>
<dbReference type="InterPro" id="IPR053961">
    <property type="entry name" value="XRCC4_N"/>
</dbReference>
<sequence>MDFGETVTVSKILTQNGVCYLLIYWLVNSFDIYLKARGNFWRGKFCADRLKNFSKNLQLKEDVYYARVKQCLTEQRADYRYEFKNGFFYWKKKLDFSIIIEGFLPLDLEEKTTCSETNLIEVLLKINKSLKDKVTTLNSKLKVIKLDYLEHLADTEEFINLKEKMENYVCQKFLNLIYLKKSKINMLEPDTPSEGTGESVVSNQENLTEVN</sequence>
<dbReference type="InterPro" id="IPR014751">
    <property type="entry name" value="XRCC4-like_C"/>
</dbReference>
<dbReference type="AlphaFoldDB" id="A0A194Q7W1"/>
<dbReference type="GO" id="GO:0003677">
    <property type="term" value="F:DNA binding"/>
    <property type="evidence" value="ECO:0007669"/>
    <property type="project" value="InterPro"/>
</dbReference>
<dbReference type="Proteomes" id="UP000053268">
    <property type="component" value="Unassembled WGS sequence"/>
</dbReference>
<evidence type="ECO:0000313" key="9">
    <source>
        <dbReference type="Proteomes" id="UP000053268"/>
    </source>
</evidence>
<dbReference type="Gene3D" id="2.170.210.10">
    <property type="entry name" value="DNA double-strand break repair and VJ recombination XRCC4, N-terminal"/>
    <property type="match status" value="1"/>
</dbReference>
<protein>
    <recommendedName>
        <fullName evidence="7">XRCC4 N-terminal domain-containing protein</fullName>
    </recommendedName>
</protein>
<evidence type="ECO:0000313" key="8">
    <source>
        <dbReference type="EMBL" id="KPJ01479.1"/>
    </source>
</evidence>
<gene>
    <name evidence="8" type="ORF">RR46_08516</name>
</gene>
<keyword evidence="6" id="KW-0472">Membrane</keyword>
<evidence type="ECO:0000256" key="6">
    <source>
        <dbReference type="SAM" id="Phobius"/>
    </source>
</evidence>
<dbReference type="GO" id="GO:0006310">
    <property type="term" value="P:DNA recombination"/>
    <property type="evidence" value="ECO:0007669"/>
    <property type="project" value="InterPro"/>
</dbReference>
<evidence type="ECO:0000256" key="1">
    <source>
        <dbReference type="ARBA" id="ARBA00004123"/>
    </source>
</evidence>
<proteinExistence type="predicted"/>
<evidence type="ECO:0000259" key="7">
    <source>
        <dbReference type="Pfam" id="PF06632"/>
    </source>
</evidence>
<dbReference type="EMBL" id="KQ459324">
    <property type="protein sequence ID" value="KPJ01479.1"/>
    <property type="molecule type" value="Genomic_DNA"/>
</dbReference>
<dbReference type="SUPFAM" id="SSF58022">
    <property type="entry name" value="XRCC4, C-terminal oligomerization domain"/>
    <property type="match status" value="1"/>
</dbReference>
<keyword evidence="3" id="KW-0234">DNA repair</keyword>
<keyword evidence="2" id="KW-0227">DNA damage</keyword>
<keyword evidence="6" id="KW-1133">Transmembrane helix</keyword>
<dbReference type="InterPro" id="IPR010585">
    <property type="entry name" value="DNA_repair_prot_XRCC4"/>
</dbReference>
<accession>A0A194Q7W1</accession>
<dbReference type="GO" id="GO:0010165">
    <property type="term" value="P:response to X-ray"/>
    <property type="evidence" value="ECO:0007669"/>
    <property type="project" value="TreeGrafter"/>
</dbReference>
<comment type="subcellular location">
    <subcellularLocation>
        <location evidence="1">Nucleus</location>
    </subcellularLocation>
</comment>
<feature type="domain" description="XRCC4 N-terminal" evidence="7">
    <location>
        <begin position="19"/>
        <end position="95"/>
    </location>
</feature>
<dbReference type="GO" id="GO:0006303">
    <property type="term" value="P:double-strand break repair via nonhomologous end joining"/>
    <property type="evidence" value="ECO:0007669"/>
    <property type="project" value="UniProtKB-ARBA"/>
</dbReference>
<reference evidence="8 9" key="1">
    <citation type="journal article" date="2015" name="Nat. Commun.">
        <title>Outbred genome sequencing and CRISPR/Cas9 gene editing in butterflies.</title>
        <authorList>
            <person name="Li X."/>
            <person name="Fan D."/>
            <person name="Zhang W."/>
            <person name="Liu G."/>
            <person name="Zhang L."/>
            <person name="Zhao L."/>
            <person name="Fang X."/>
            <person name="Chen L."/>
            <person name="Dong Y."/>
            <person name="Chen Y."/>
            <person name="Ding Y."/>
            <person name="Zhao R."/>
            <person name="Feng M."/>
            <person name="Zhu Y."/>
            <person name="Feng Y."/>
            <person name="Jiang X."/>
            <person name="Zhu D."/>
            <person name="Xiang H."/>
            <person name="Feng X."/>
            <person name="Li S."/>
            <person name="Wang J."/>
            <person name="Zhang G."/>
            <person name="Kronforst M.R."/>
            <person name="Wang W."/>
        </authorList>
    </citation>
    <scope>NUCLEOTIDE SEQUENCE [LARGE SCALE GENOMIC DNA]</scope>
    <source>
        <strain evidence="8">Ya'a_city_454_Px</strain>
        <tissue evidence="8">Whole body</tissue>
    </source>
</reference>
<organism evidence="8 9">
    <name type="scientific">Papilio xuthus</name>
    <name type="common">Asian swallowtail butterfly</name>
    <dbReference type="NCBI Taxonomy" id="66420"/>
    <lineage>
        <taxon>Eukaryota</taxon>
        <taxon>Metazoa</taxon>
        <taxon>Ecdysozoa</taxon>
        <taxon>Arthropoda</taxon>
        <taxon>Hexapoda</taxon>
        <taxon>Insecta</taxon>
        <taxon>Pterygota</taxon>
        <taxon>Neoptera</taxon>
        <taxon>Endopterygota</taxon>
        <taxon>Lepidoptera</taxon>
        <taxon>Glossata</taxon>
        <taxon>Ditrysia</taxon>
        <taxon>Papilionoidea</taxon>
        <taxon>Papilionidae</taxon>
        <taxon>Papilioninae</taxon>
        <taxon>Papilio</taxon>
    </lineage>
</organism>
<feature type="region of interest" description="Disordered" evidence="5">
    <location>
        <begin position="190"/>
        <end position="211"/>
    </location>
</feature>
<evidence type="ECO:0000256" key="4">
    <source>
        <dbReference type="ARBA" id="ARBA00023242"/>
    </source>
</evidence>
<evidence type="ECO:0000256" key="2">
    <source>
        <dbReference type="ARBA" id="ARBA00022763"/>
    </source>
</evidence>
<dbReference type="Gene3D" id="1.20.5.370">
    <property type="match status" value="1"/>
</dbReference>
<dbReference type="Pfam" id="PF06632">
    <property type="entry name" value="XRCC4"/>
    <property type="match status" value="1"/>
</dbReference>
<feature type="transmembrane region" description="Helical" evidence="6">
    <location>
        <begin position="12"/>
        <end position="34"/>
    </location>
</feature>
<feature type="compositionally biased region" description="Polar residues" evidence="5">
    <location>
        <begin position="193"/>
        <end position="211"/>
    </location>
</feature>
<name>A0A194Q7W1_PAPXU</name>
<keyword evidence="6" id="KW-0812">Transmembrane</keyword>
<keyword evidence="9" id="KW-1185">Reference proteome</keyword>
<evidence type="ECO:0000256" key="3">
    <source>
        <dbReference type="ARBA" id="ARBA00023204"/>
    </source>
</evidence>
<dbReference type="GO" id="GO:0032807">
    <property type="term" value="C:DNA ligase IV complex"/>
    <property type="evidence" value="ECO:0007669"/>
    <property type="project" value="TreeGrafter"/>
</dbReference>
<dbReference type="PANTHER" id="PTHR28559:SF1">
    <property type="entry name" value="DNA REPAIR PROTEIN XRCC4"/>
    <property type="match status" value="1"/>
</dbReference>